<proteinExistence type="predicted"/>
<dbReference type="AlphaFoldDB" id="A0A8X6URC4"/>
<name>A0A8X6URC4_TRICX</name>
<gene>
    <name evidence="1" type="primary">CHMP1A</name>
    <name evidence="1" type="ORF">TNCV_483111</name>
</gene>
<reference evidence="1" key="1">
    <citation type="submission" date="2020-08" db="EMBL/GenBank/DDBJ databases">
        <title>Multicomponent nature underlies the extraordinary mechanical properties of spider dragline silk.</title>
        <authorList>
            <person name="Kono N."/>
            <person name="Nakamura H."/>
            <person name="Mori M."/>
            <person name="Yoshida Y."/>
            <person name="Ohtoshi R."/>
            <person name="Malay A.D."/>
            <person name="Moran D.A.P."/>
            <person name="Tomita M."/>
            <person name="Numata K."/>
            <person name="Arakawa K."/>
        </authorList>
    </citation>
    <scope>NUCLEOTIDE SEQUENCE</scope>
</reference>
<dbReference type="EMBL" id="BMAU01021072">
    <property type="protein sequence ID" value="GFX89476.1"/>
    <property type="molecule type" value="Genomic_DNA"/>
</dbReference>
<keyword evidence="2" id="KW-1185">Reference proteome</keyword>
<evidence type="ECO:0000313" key="2">
    <source>
        <dbReference type="Proteomes" id="UP000887159"/>
    </source>
</evidence>
<sequence length="108" mass="11313">MSGRAGASSFAAPGKEVVEDAMGSATTTSTPLAQVDSLIQQVAEENGLDIIDQLAEAKSVPTGAITSASTDRSYAEDALTKRLAALRNRCIFIARSFSQTADEKAFEN</sequence>
<evidence type="ECO:0000313" key="1">
    <source>
        <dbReference type="EMBL" id="GFX89476.1"/>
    </source>
</evidence>
<comment type="caution">
    <text evidence="1">The sequence shown here is derived from an EMBL/GenBank/DDBJ whole genome shotgun (WGS) entry which is preliminary data.</text>
</comment>
<dbReference type="Gene3D" id="6.10.250.440">
    <property type="match status" value="1"/>
</dbReference>
<organism evidence="1 2">
    <name type="scientific">Trichonephila clavipes</name>
    <name type="common">Golden silk orbweaver</name>
    <name type="synonym">Nephila clavipes</name>
    <dbReference type="NCBI Taxonomy" id="2585209"/>
    <lineage>
        <taxon>Eukaryota</taxon>
        <taxon>Metazoa</taxon>
        <taxon>Ecdysozoa</taxon>
        <taxon>Arthropoda</taxon>
        <taxon>Chelicerata</taxon>
        <taxon>Arachnida</taxon>
        <taxon>Araneae</taxon>
        <taxon>Araneomorphae</taxon>
        <taxon>Entelegynae</taxon>
        <taxon>Araneoidea</taxon>
        <taxon>Nephilidae</taxon>
        <taxon>Trichonephila</taxon>
    </lineage>
</organism>
<protein>
    <submittedName>
        <fullName evidence="1">Charged multivesicular body protein 1a</fullName>
    </submittedName>
</protein>
<dbReference type="Proteomes" id="UP000887159">
    <property type="component" value="Unassembled WGS sequence"/>
</dbReference>
<accession>A0A8X6URC4</accession>